<dbReference type="Proteomes" id="UP000001075">
    <property type="component" value="Unassembled WGS sequence"/>
</dbReference>
<dbReference type="GeneID" id="100770201"/>
<dbReference type="Proteomes" id="UP000694386">
    <property type="component" value="Unplaced"/>
</dbReference>
<dbReference type="SUPFAM" id="SSF48452">
    <property type="entry name" value="TPR-like"/>
    <property type="match status" value="2"/>
</dbReference>
<name>G3GTK9_CRIGR</name>
<dbReference type="STRING" id="10029.G3GTK9"/>
<dbReference type="PANTHER" id="PTHR16253">
    <property type="entry name" value="TETRATRICOPEPTIDE REPEAT PROTEIN 22"/>
    <property type="match status" value="1"/>
</dbReference>
<evidence type="ECO:0000313" key="1">
    <source>
        <dbReference type="EMBL" id="EGV91722.1"/>
    </source>
</evidence>
<dbReference type="Gene3D" id="1.25.40.10">
    <property type="entry name" value="Tetratricopeptide repeat domain"/>
    <property type="match status" value="2"/>
</dbReference>
<dbReference type="CTD" id="55001"/>
<reference evidence="5" key="5">
    <citation type="submission" date="2025-04" db="UniProtKB">
        <authorList>
            <consortium name="RefSeq"/>
        </authorList>
    </citation>
    <scope>IDENTIFICATION</scope>
    <source>
        <strain evidence="5">17A/GY</strain>
        <tissue evidence="5">Liver</tissue>
    </source>
</reference>
<accession>G3GTK9</accession>
<keyword evidence="4" id="KW-1185">Reference proteome</keyword>
<dbReference type="Proteomes" id="UP001108280">
    <property type="component" value="Chromosome 2"/>
</dbReference>
<dbReference type="EMBL" id="JH000020">
    <property type="protein sequence ID" value="EGV91722.1"/>
    <property type="molecule type" value="Genomic_DNA"/>
</dbReference>
<evidence type="ECO:0000313" key="4">
    <source>
        <dbReference type="Proteomes" id="UP001108280"/>
    </source>
</evidence>
<organism evidence="1 3">
    <name type="scientific">Cricetulus griseus</name>
    <name type="common">Chinese hamster</name>
    <name type="synonym">Cricetulus barabensis griseus</name>
    <dbReference type="NCBI Taxonomy" id="10029"/>
    <lineage>
        <taxon>Eukaryota</taxon>
        <taxon>Metazoa</taxon>
        <taxon>Chordata</taxon>
        <taxon>Craniata</taxon>
        <taxon>Vertebrata</taxon>
        <taxon>Euteleostomi</taxon>
        <taxon>Mammalia</taxon>
        <taxon>Eutheria</taxon>
        <taxon>Euarchontoglires</taxon>
        <taxon>Glires</taxon>
        <taxon>Rodentia</taxon>
        <taxon>Myomorpha</taxon>
        <taxon>Muroidea</taxon>
        <taxon>Cricetidae</taxon>
        <taxon>Cricetinae</taxon>
        <taxon>Cricetulus</taxon>
    </lineage>
</organism>
<reference evidence="1" key="2">
    <citation type="submission" date="2011-08" db="EMBL/GenBank/DDBJ databases">
        <title>The genomic sequence of the Chinese hamster ovary CHO-K1 cell line.</title>
        <authorList>
            <person name="Xu X."/>
            <person name="Nagarajan H."/>
            <person name="Lewis N.E."/>
            <person name="Pan S."/>
            <person name="Cai Z."/>
            <person name="Liu X."/>
            <person name="Chen W."/>
            <person name="Xie M."/>
            <person name="Wang W."/>
            <person name="Hammond S."/>
            <person name="Andersen M.R."/>
            <person name="Neff N."/>
            <person name="Passarelli B."/>
            <person name="Koh W."/>
            <person name="Fan C.H."/>
            <person name="Wang J."/>
            <person name="Gui Y."/>
            <person name="Lee K.H."/>
            <person name="Betenbaugh M.J."/>
            <person name="Quake S.R."/>
            <person name="Famili I."/>
            <person name="Palsson B.O."/>
            <person name="Wang J."/>
        </authorList>
    </citation>
    <scope>NUCLEOTIDE SEQUENCE</scope>
</reference>
<evidence type="ECO:0000313" key="2">
    <source>
        <dbReference type="Ensembl" id="ENSCGRP00001013372.1"/>
    </source>
</evidence>
<reference evidence="2" key="6">
    <citation type="submission" date="2025-05" db="UniProtKB">
        <authorList>
            <consortium name="Ensembl"/>
        </authorList>
    </citation>
    <scope>IDENTIFICATION</scope>
</reference>
<dbReference type="OMA" id="HHRALAW"/>
<gene>
    <name evidence="2 5" type="primary">Ttc22</name>
    <name evidence="1" type="ORF">I79_000994</name>
</gene>
<dbReference type="SMART" id="SM00028">
    <property type="entry name" value="TPR"/>
    <property type="match status" value="3"/>
</dbReference>
<dbReference type="Ensembl" id="ENSCGRT00001017609.1">
    <property type="protein sequence ID" value="ENSCGRP00001013372.1"/>
    <property type="gene ID" value="ENSCGRG00001014526.1"/>
</dbReference>
<dbReference type="PaxDb" id="10029-XP_007624968.1"/>
<dbReference type="PANTHER" id="PTHR16253:SF0">
    <property type="entry name" value="TETRATRICOPEPTIDE REPEAT PROTEIN 22"/>
    <property type="match status" value="1"/>
</dbReference>
<dbReference type="KEGG" id="cge:100770201"/>
<reference evidence="4" key="3">
    <citation type="journal article" date="2018" name="Biotechnol. Bioeng.">
        <title>A reference genome of the Chinese hamster based on a hybrid assembly strategy.</title>
        <authorList>
            <person name="Rupp O."/>
            <person name="MacDonald M.L."/>
            <person name="Li S."/>
            <person name="Dhiman H."/>
            <person name="Polson S."/>
            <person name="Griep S."/>
            <person name="Heffner K."/>
            <person name="Hernandez I."/>
            <person name="Brinkrolf K."/>
            <person name="Jadhav V."/>
            <person name="Samoudi M."/>
            <person name="Hao H."/>
            <person name="Kingham B."/>
            <person name="Goesmann A."/>
            <person name="Betenbaugh M.J."/>
            <person name="Lewis N.E."/>
            <person name="Borth N."/>
            <person name="Lee K.H."/>
        </authorList>
    </citation>
    <scope>NUCLEOTIDE SEQUENCE [LARGE SCALE GENOMIC DNA]</scope>
    <source>
        <strain evidence="4">17A/GY</strain>
    </source>
</reference>
<dbReference type="InterPro" id="IPR019734">
    <property type="entry name" value="TPR_rpt"/>
</dbReference>
<dbReference type="eggNOG" id="ENOG502QPNX">
    <property type="taxonomic scope" value="Eukaryota"/>
</dbReference>
<protein>
    <submittedName>
        <fullName evidence="2">Tetratricopeptide repeat domain 22</fullName>
    </submittedName>
    <submittedName>
        <fullName evidence="1 5">Tetratricopeptide repeat protein 22</fullName>
    </submittedName>
</protein>
<dbReference type="InterPro" id="IPR042342">
    <property type="entry name" value="TTC22"/>
</dbReference>
<evidence type="ECO:0000313" key="5">
    <source>
        <dbReference type="RefSeq" id="XP_027258148.2"/>
    </source>
</evidence>
<evidence type="ECO:0000313" key="3">
    <source>
        <dbReference type="Proteomes" id="UP000001075"/>
    </source>
</evidence>
<proteinExistence type="predicted"/>
<reference evidence="3" key="1">
    <citation type="journal article" date="2011" name="Nat. Biotechnol.">
        <title>The genomic sequence of the Chinese hamster ovary (CHO)-K1 cell line.</title>
        <authorList>
            <person name="Xu X."/>
            <person name="Nagarajan H."/>
            <person name="Lewis N.E."/>
            <person name="Pan S."/>
            <person name="Cai Z."/>
            <person name="Liu X."/>
            <person name="Chen W."/>
            <person name="Xie M."/>
            <person name="Wang W."/>
            <person name="Hammond S."/>
            <person name="Andersen M.R."/>
            <person name="Neff N."/>
            <person name="Passarelli B."/>
            <person name="Koh W."/>
            <person name="Fan H.C."/>
            <person name="Wang J."/>
            <person name="Gui Y."/>
            <person name="Lee K.H."/>
            <person name="Betenbaugh M.J."/>
            <person name="Quake S.R."/>
            <person name="Famili I."/>
            <person name="Palsson B.O."/>
            <person name="Wang J."/>
        </authorList>
    </citation>
    <scope>NUCLEOTIDE SEQUENCE [LARGE SCALE GENOMIC DNA]</scope>
    <source>
        <strain evidence="3">CHO K1 cell line</strain>
    </source>
</reference>
<dbReference type="Pfam" id="PF13181">
    <property type="entry name" value="TPR_8"/>
    <property type="match status" value="1"/>
</dbReference>
<dbReference type="OrthoDB" id="9976543at2759"/>
<sequence>MTEPEAGTEDLDTLIDELDYLPGHFHLEMQLNFEPRSPAQLRARDLKLQREGLRQELELVAIPQLPAVRHLLGTFSFYLEELDEARERFLEVAREDPGNLNAWANLAHVYGQLGQEEEEEACTARLASLMGLAGDPEDPGDPRLCAARCLAEQGYAHGFDVGCASPEERAQVLEAGIALYDKALGYGQQIPIEEKRSWYFTMATLFIRLDGILLEMGSEEQKRLPAFNRTLALLRQVLKSSDSRHQALAWCYVGMLLERKDTFFTTPMGVHECGYSGTEPLDCFGKAIEIAKDQPPILNRLAKIFHFLGKQDLAIGTCNMSLDVLRDPQLNWQAYCTRAKVQIRAYVHDLERAKVGLGGMPDRNHLACAKADLEEVVKVYPGLRTYLDIGQVYYYMGVDAMRELLAVDEAALNQALVFLAKAGELELGDTLPELQLLRGKCLRVQGEDANAAACFKRAVELDDAGSSHTESFGCLLEALLAQWSQAQLSDGEVGCEVDIWLCHAQSKYPAARLRQELQRVWRSHTDEVLGLASALVAQGRPALVRLLFETMEHEGEDTGGLCKSRASSS</sequence>
<dbReference type="RefSeq" id="XP_027258148.2">
    <property type="nucleotide sequence ID" value="XM_027402347.2"/>
</dbReference>
<dbReference type="InterPro" id="IPR011990">
    <property type="entry name" value="TPR-like_helical_dom_sf"/>
</dbReference>
<dbReference type="AlphaFoldDB" id="G3GTK9"/>
<dbReference type="RefSeq" id="XP_003495788.3">
    <property type="nucleotide sequence ID" value="XM_003495740.4"/>
</dbReference>
<reference evidence="4" key="4">
    <citation type="journal article" date="2020" name="Biotechnol. Bioeng.">
        <title>Chromosome-scale scaffolds for the Chinese hamster reference genome assembly to facilitate the study of the CHO epigenome.</title>
        <authorList>
            <person name="Hilliard W."/>
            <person name="MacDonald M."/>
            <person name="Lee K.H."/>
        </authorList>
    </citation>
    <scope>NUCLEOTIDE SEQUENCE [LARGE SCALE GENOMIC DNA]</scope>
    <source>
        <strain evidence="4">17A/GY</strain>
    </source>
</reference>